<evidence type="ECO:0000256" key="2">
    <source>
        <dbReference type="ARBA" id="ARBA00022737"/>
    </source>
</evidence>
<feature type="compositionally biased region" description="Acidic residues" evidence="6">
    <location>
        <begin position="494"/>
        <end position="511"/>
    </location>
</feature>
<dbReference type="Pfam" id="PF00096">
    <property type="entry name" value="zf-C2H2"/>
    <property type="match status" value="2"/>
</dbReference>
<dbReference type="GO" id="GO:0005694">
    <property type="term" value="C:chromosome"/>
    <property type="evidence" value="ECO:0007669"/>
    <property type="project" value="UniProtKB-ARBA"/>
</dbReference>
<keyword evidence="3 5" id="KW-0863">Zinc-finger</keyword>
<dbReference type="STRING" id="599839.J4HWS4"/>
<keyword evidence="1" id="KW-0479">Metal-binding</keyword>
<evidence type="ECO:0000256" key="5">
    <source>
        <dbReference type="PROSITE-ProRule" id="PRU00042"/>
    </source>
</evidence>
<dbReference type="GO" id="GO:0000978">
    <property type="term" value="F:RNA polymerase II cis-regulatory region sequence-specific DNA binding"/>
    <property type="evidence" value="ECO:0007669"/>
    <property type="project" value="TreeGrafter"/>
</dbReference>
<feature type="region of interest" description="Disordered" evidence="6">
    <location>
        <begin position="102"/>
        <end position="171"/>
    </location>
</feature>
<dbReference type="GO" id="GO:0000981">
    <property type="term" value="F:DNA-binding transcription factor activity, RNA polymerase II-specific"/>
    <property type="evidence" value="ECO:0007669"/>
    <property type="project" value="TreeGrafter"/>
</dbReference>
<feature type="compositionally biased region" description="Pro residues" evidence="6">
    <location>
        <begin position="23"/>
        <end position="38"/>
    </location>
</feature>
<keyword evidence="4" id="KW-0862">Zinc</keyword>
<dbReference type="Proteomes" id="UP000006352">
    <property type="component" value="Unassembled WGS sequence"/>
</dbReference>
<feature type="compositionally biased region" description="Low complexity" evidence="6">
    <location>
        <begin position="529"/>
        <end position="542"/>
    </location>
</feature>
<dbReference type="PANTHER" id="PTHR19818">
    <property type="entry name" value="ZINC FINGER PROTEIN ZIC AND GLI"/>
    <property type="match status" value="1"/>
</dbReference>
<feature type="domain" description="C2H2-type" evidence="7">
    <location>
        <begin position="616"/>
        <end position="638"/>
    </location>
</feature>
<protein>
    <recommendedName>
        <fullName evidence="7">C2H2-type domain-containing protein</fullName>
    </recommendedName>
</protein>
<dbReference type="FunFam" id="3.30.160.60:FF:001732">
    <property type="entry name" value="Zgc:162936"/>
    <property type="match status" value="1"/>
</dbReference>
<dbReference type="InParanoid" id="J4HWS4"/>
<dbReference type="GeneID" id="24097678"/>
<dbReference type="Gene3D" id="3.30.160.60">
    <property type="entry name" value="Classic Zinc Finger"/>
    <property type="match status" value="2"/>
</dbReference>
<evidence type="ECO:0000256" key="6">
    <source>
        <dbReference type="SAM" id="MobiDB-lite"/>
    </source>
</evidence>
<dbReference type="PROSITE" id="PS00028">
    <property type="entry name" value="ZINC_FINGER_C2H2_1"/>
    <property type="match status" value="2"/>
</dbReference>
<dbReference type="PANTHER" id="PTHR19818:SF139">
    <property type="entry name" value="PAIR-RULE PROTEIN ODD-PAIRED"/>
    <property type="match status" value="1"/>
</dbReference>
<feature type="region of interest" description="Disordered" evidence="6">
    <location>
        <begin position="418"/>
        <end position="563"/>
    </location>
</feature>
<feature type="compositionally biased region" description="Low complexity" evidence="6">
    <location>
        <begin position="431"/>
        <end position="451"/>
    </location>
</feature>
<organism evidence="8 9">
    <name type="scientific">Fibroporia radiculosa</name>
    <dbReference type="NCBI Taxonomy" id="599839"/>
    <lineage>
        <taxon>Eukaryota</taxon>
        <taxon>Fungi</taxon>
        <taxon>Dikarya</taxon>
        <taxon>Basidiomycota</taxon>
        <taxon>Agaricomycotina</taxon>
        <taxon>Agaricomycetes</taxon>
        <taxon>Polyporales</taxon>
        <taxon>Fibroporiaceae</taxon>
        <taxon>Fibroporia</taxon>
    </lineage>
</organism>
<dbReference type="InterPro" id="IPR050329">
    <property type="entry name" value="GLI_C2H2-zinc-finger"/>
</dbReference>
<keyword evidence="9" id="KW-1185">Reference proteome</keyword>
<evidence type="ECO:0000256" key="1">
    <source>
        <dbReference type="ARBA" id="ARBA00022723"/>
    </source>
</evidence>
<reference evidence="8 9" key="1">
    <citation type="journal article" date="2012" name="Appl. Environ. Microbiol.">
        <title>Short-read sequencing for genomic analysis of the brown rot fungus Fibroporia radiculosa.</title>
        <authorList>
            <person name="Tang J.D."/>
            <person name="Perkins A.D."/>
            <person name="Sonstegard T.S."/>
            <person name="Schroeder S.G."/>
            <person name="Burgess S.C."/>
            <person name="Diehl S.V."/>
        </authorList>
    </citation>
    <scope>NUCLEOTIDE SEQUENCE [LARGE SCALE GENOMIC DNA]</scope>
    <source>
        <strain evidence="8 9">TFFH 294</strain>
    </source>
</reference>
<gene>
    <name evidence="8" type="ORF">FIBRA_04875</name>
</gene>
<sequence length="651" mass="69500">MRDDSPPVWSITSAPVPRIQFKPSPPQRPVPPSLPLFGPPAGSRSPPPSFTLPVISAPVFSPPPRVSLPFPSAPPSSVSSMSAMYARRPQIEPVVLLQSAAHQFPIPPRPSPHPSSHYGLSSVRSSAPRQGHNLSMSSPHPLYPSASSPAQRQPSSSFAPSMSAAPTPPEQNLVEYPMQLDSDFEHAYEYDSNAPVDSFSQLYGSQFLDPQQNQPQQQAQQWPTPDRSLPFSELYGAPAYDTPAQSIDSAAFAQSSTPLDTAPDMTDERMNLLRRYLKPEQAESAFAGFDNTYGSSYFDNNAASANASDLGLTPFPAFTGQQGGSGFAPPASLPMPETLTAGPATINFDFTPSAPPYIRTSAGSPNYGLAAAAAAAAASLHFPPPAEDIPRFVNPAQVSPNVSPVSAFAPLHDEATGAVSPPVCDPRAIVGSPSPASHGSAGSHSGSASAGNSPDLIQATWAQDAKRRRHVSYTSSSASPSSFPDTASDSGESERDDSDSPEDDGDDDGEYIEPSASGVSRPRTRRRAISSASAASSVMSQAEGGRRNTLPVPVPNLTKKSRGRRVPTVPVIVSENGVEKNTRAYMCQVPHCGKCFARGEHLKRHVRSIHTNEKPHRCPVCEKDFSRHDNLGQHMRVHKNWPKHRRISNAV</sequence>
<dbReference type="InterPro" id="IPR013087">
    <property type="entry name" value="Znf_C2H2_type"/>
</dbReference>
<dbReference type="InterPro" id="IPR036236">
    <property type="entry name" value="Znf_C2H2_sf"/>
</dbReference>
<dbReference type="GO" id="GO:0008270">
    <property type="term" value="F:zinc ion binding"/>
    <property type="evidence" value="ECO:0007669"/>
    <property type="project" value="UniProtKB-KW"/>
</dbReference>
<feature type="compositionally biased region" description="Polar residues" evidence="6">
    <location>
        <begin position="118"/>
        <end position="138"/>
    </location>
</feature>
<feature type="domain" description="C2H2-type" evidence="7">
    <location>
        <begin position="585"/>
        <end position="615"/>
    </location>
</feature>
<dbReference type="GO" id="GO:0005634">
    <property type="term" value="C:nucleus"/>
    <property type="evidence" value="ECO:0007669"/>
    <property type="project" value="UniProtKB-ARBA"/>
</dbReference>
<feature type="region of interest" description="Disordered" evidence="6">
    <location>
        <begin position="1"/>
        <end position="49"/>
    </location>
</feature>
<dbReference type="GO" id="GO:0045944">
    <property type="term" value="P:positive regulation of transcription by RNA polymerase II"/>
    <property type="evidence" value="ECO:0007669"/>
    <property type="project" value="UniProtKB-ARBA"/>
</dbReference>
<dbReference type="FunCoup" id="J4HWS4">
    <property type="interactions" value="155"/>
</dbReference>
<dbReference type="HOGENOM" id="CLU_036223_0_0_1"/>
<evidence type="ECO:0000313" key="9">
    <source>
        <dbReference type="Proteomes" id="UP000006352"/>
    </source>
</evidence>
<dbReference type="SMART" id="SM00355">
    <property type="entry name" value="ZnF_C2H2"/>
    <property type="match status" value="2"/>
</dbReference>
<dbReference type="OrthoDB" id="6365676at2759"/>
<dbReference type="EMBL" id="HE797091">
    <property type="protein sequence ID" value="CCM02767.1"/>
    <property type="molecule type" value="Genomic_DNA"/>
</dbReference>
<evidence type="ECO:0000256" key="4">
    <source>
        <dbReference type="ARBA" id="ARBA00022833"/>
    </source>
</evidence>
<name>J4HWS4_9APHY</name>
<dbReference type="SUPFAM" id="SSF57667">
    <property type="entry name" value="beta-beta-alpha zinc fingers"/>
    <property type="match status" value="1"/>
</dbReference>
<evidence type="ECO:0000313" key="8">
    <source>
        <dbReference type="EMBL" id="CCM02767.1"/>
    </source>
</evidence>
<dbReference type="AlphaFoldDB" id="J4HWS4"/>
<feature type="compositionally biased region" description="Low complexity" evidence="6">
    <location>
        <begin position="144"/>
        <end position="165"/>
    </location>
</feature>
<evidence type="ECO:0000259" key="7">
    <source>
        <dbReference type="PROSITE" id="PS50157"/>
    </source>
</evidence>
<proteinExistence type="predicted"/>
<evidence type="ECO:0000256" key="3">
    <source>
        <dbReference type="ARBA" id="ARBA00022771"/>
    </source>
</evidence>
<accession>J4HWS4</accession>
<keyword evidence="2" id="KW-0677">Repeat</keyword>
<dbReference type="PROSITE" id="PS50157">
    <property type="entry name" value="ZINC_FINGER_C2H2_2"/>
    <property type="match status" value="2"/>
</dbReference>
<feature type="compositionally biased region" description="Low complexity" evidence="6">
    <location>
        <begin position="472"/>
        <end position="490"/>
    </location>
</feature>
<dbReference type="RefSeq" id="XP_012182050.1">
    <property type="nucleotide sequence ID" value="XM_012326660.1"/>
</dbReference>